<evidence type="ECO:0000313" key="8">
    <source>
        <dbReference type="Proteomes" id="UP000190285"/>
    </source>
</evidence>
<dbReference type="GO" id="GO:0016829">
    <property type="term" value="F:lyase activity"/>
    <property type="evidence" value="ECO:0007669"/>
    <property type="project" value="UniProtKB-KW"/>
</dbReference>
<protein>
    <submittedName>
        <fullName evidence="7">Selenocysteine lyase/Cysteine desulfurase</fullName>
    </submittedName>
</protein>
<keyword evidence="8" id="KW-1185">Reference proteome</keyword>
<dbReference type="InterPro" id="IPR000192">
    <property type="entry name" value="Aminotrans_V_dom"/>
</dbReference>
<dbReference type="STRING" id="36842.SAMN02194393_01205"/>
<dbReference type="InterPro" id="IPR015421">
    <property type="entry name" value="PyrdxlP-dep_Trfase_major"/>
</dbReference>
<keyword evidence="3" id="KW-0663">Pyridoxal phosphate</keyword>
<dbReference type="RefSeq" id="WP_079490068.1">
    <property type="nucleotide sequence ID" value="NZ_FUZT01000002.1"/>
</dbReference>
<sequence length="454" mass="51548">MLTKNDFPYFRSYVHGVNIKIPLGKDKYMTEINFDNAATTPPLKNVLYEVLAFSSMYSSIHRGTGYKSRFSSSMYEKSREIIAKFMGADLSKDTIIFVKNTTEAINKLSYRLDKKNGKNVILSTNMEHHSNDLPWREKFKVDYVDIDEKGRLSLKDLEYKLKKYSDNVRLVTVAGISNVTGYINPIYKIAELAHRYNSEILVDGAQLAAHLPIKMNNQDPKHNIDYLVFSAHKMYAPFGIGVLIGPKSTFEKGAPDYPGGGTVEIVTHDYVKWAEPPHKEEAGSPNIIGVIALSAAIKTLDFLGIRSIHEYEKKLTEYAIEGLKTVPDIEMYGDTSNYNDRVGIITFNMKGIHHETLANILSYEAGIAVRNGCFCAHPYLHNLLNVSQEVIERRINDSSLPHPGMVRISFGMYNNKYEVDCLINALNKISINKKYYLNKYETNKKSTRFISSKF</sequence>
<evidence type="ECO:0000256" key="3">
    <source>
        <dbReference type="ARBA" id="ARBA00022898"/>
    </source>
</evidence>
<keyword evidence="7" id="KW-0456">Lyase</keyword>
<dbReference type="PROSITE" id="PS00595">
    <property type="entry name" value="AA_TRANSFER_CLASS_5"/>
    <property type="match status" value="1"/>
</dbReference>
<dbReference type="Gene3D" id="3.40.640.10">
    <property type="entry name" value="Type I PLP-dependent aspartate aminotransferase-like (Major domain)"/>
    <property type="match status" value="1"/>
</dbReference>
<evidence type="ECO:0000259" key="6">
    <source>
        <dbReference type="Pfam" id="PF00266"/>
    </source>
</evidence>
<dbReference type="Proteomes" id="UP000190285">
    <property type="component" value="Unassembled WGS sequence"/>
</dbReference>
<dbReference type="Pfam" id="PF00266">
    <property type="entry name" value="Aminotran_5"/>
    <property type="match status" value="1"/>
</dbReference>
<evidence type="ECO:0000256" key="5">
    <source>
        <dbReference type="RuleBase" id="RU004504"/>
    </source>
</evidence>
<name>A0A1T5JIS1_9FIRM</name>
<comment type="similarity">
    <text evidence="2">Belongs to the class-V pyridoxal-phosphate-dependent aminotransferase family. Csd subfamily.</text>
</comment>
<dbReference type="EMBL" id="FUZT01000002">
    <property type="protein sequence ID" value="SKC51088.1"/>
    <property type="molecule type" value="Genomic_DNA"/>
</dbReference>
<organism evidence="7 8">
    <name type="scientific">Maledivibacter halophilus</name>
    <dbReference type="NCBI Taxonomy" id="36842"/>
    <lineage>
        <taxon>Bacteria</taxon>
        <taxon>Bacillati</taxon>
        <taxon>Bacillota</taxon>
        <taxon>Clostridia</taxon>
        <taxon>Peptostreptococcales</taxon>
        <taxon>Caminicellaceae</taxon>
        <taxon>Maledivibacter</taxon>
    </lineage>
</organism>
<reference evidence="7 8" key="1">
    <citation type="submission" date="2017-02" db="EMBL/GenBank/DDBJ databases">
        <authorList>
            <person name="Peterson S.W."/>
        </authorList>
    </citation>
    <scope>NUCLEOTIDE SEQUENCE [LARGE SCALE GENOMIC DNA]</scope>
    <source>
        <strain evidence="7 8">M1</strain>
    </source>
</reference>
<dbReference type="Gene3D" id="3.90.1150.10">
    <property type="entry name" value="Aspartate Aminotransferase, domain 1"/>
    <property type="match status" value="1"/>
</dbReference>
<dbReference type="InterPro" id="IPR015422">
    <property type="entry name" value="PyrdxlP-dep_Trfase_small"/>
</dbReference>
<feature type="domain" description="Aminotransferase class V" evidence="6">
    <location>
        <begin position="32"/>
        <end position="422"/>
    </location>
</feature>
<evidence type="ECO:0000256" key="1">
    <source>
        <dbReference type="ARBA" id="ARBA00001933"/>
    </source>
</evidence>
<gene>
    <name evidence="7" type="ORF">SAMN02194393_01205</name>
</gene>
<dbReference type="AlphaFoldDB" id="A0A1T5JIS1"/>
<evidence type="ECO:0000256" key="4">
    <source>
        <dbReference type="ARBA" id="ARBA00050776"/>
    </source>
</evidence>
<dbReference type="SUPFAM" id="SSF53383">
    <property type="entry name" value="PLP-dependent transferases"/>
    <property type="match status" value="1"/>
</dbReference>
<dbReference type="InterPro" id="IPR015424">
    <property type="entry name" value="PyrdxlP-dep_Trfase"/>
</dbReference>
<comment type="cofactor">
    <cofactor evidence="1 5">
        <name>pyridoxal 5'-phosphate</name>
        <dbReference type="ChEBI" id="CHEBI:597326"/>
    </cofactor>
</comment>
<proteinExistence type="inferred from homology"/>
<accession>A0A1T5JIS1</accession>
<dbReference type="GO" id="GO:0031071">
    <property type="term" value="F:cysteine desulfurase activity"/>
    <property type="evidence" value="ECO:0007669"/>
    <property type="project" value="UniProtKB-EC"/>
</dbReference>
<evidence type="ECO:0000313" key="7">
    <source>
        <dbReference type="EMBL" id="SKC51088.1"/>
    </source>
</evidence>
<dbReference type="PANTHER" id="PTHR43586:SF8">
    <property type="entry name" value="CYSTEINE DESULFURASE 1, CHLOROPLASTIC"/>
    <property type="match status" value="1"/>
</dbReference>
<comment type="catalytic activity">
    <reaction evidence="4">
        <text>(sulfur carrier)-H + L-cysteine = (sulfur carrier)-SH + L-alanine</text>
        <dbReference type="Rhea" id="RHEA:43892"/>
        <dbReference type="Rhea" id="RHEA-COMP:14737"/>
        <dbReference type="Rhea" id="RHEA-COMP:14739"/>
        <dbReference type="ChEBI" id="CHEBI:29917"/>
        <dbReference type="ChEBI" id="CHEBI:35235"/>
        <dbReference type="ChEBI" id="CHEBI:57972"/>
        <dbReference type="ChEBI" id="CHEBI:64428"/>
        <dbReference type="EC" id="2.8.1.7"/>
    </reaction>
</comment>
<dbReference type="InterPro" id="IPR020578">
    <property type="entry name" value="Aminotrans_V_PyrdxlP_BS"/>
</dbReference>
<dbReference type="OrthoDB" id="9804366at2"/>
<dbReference type="PANTHER" id="PTHR43586">
    <property type="entry name" value="CYSTEINE DESULFURASE"/>
    <property type="match status" value="1"/>
</dbReference>
<evidence type="ECO:0000256" key="2">
    <source>
        <dbReference type="ARBA" id="ARBA00010447"/>
    </source>
</evidence>